<organism evidence="1 2">
    <name type="scientific">Roseburia intestinalis XB6B4</name>
    <dbReference type="NCBI Taxonomy" id="718255"/>
    <lineage>
        <taxon>Bacteria</taxon>
        <taxon>Bacillati</taxon>
        <taxon>Bacillota</taxon>
        <taxon>Clostridia</taxon>
        <taxon>Lachnospirales</taxon>
        <taxon>Lachnospiraceae</taxon>
        <taxon>Roseburia</taxon>
    </lineage>
</organism>
<evidence type="ECO:0000313" key="1">
    <source>
        <dbReference type="EMBL" id="CBL11059.1"/>
    </source>
</evidence>
<dbReference type="AlphaFoldDB" id="D4KUL9"/>
<proteinExistence type="predicted"/>
<evidence type="ECO:0000313" key="2">
    <source>
        <dbReference type="Proteomes" id="UP000008953"/>
    </source>
</evidence>
<dbReference type="EMBL" id="FP929050">
    <property type="protein sequence ID" value="CBL11059.1"/>
    <property type="molecule type" value="Genomic_DNA"/>
</dbReference>
<sequence>MHLFQKNGKLLSNEPAGNKEVIGRTYSNMIDLERGRR</sequence>
<dbReference type="Proteomes" id="UP000008953">
    <property type="component" value="Chromosome"/>
</dbReference>
<reference evidence="1 2" key="1">
    <citation type="submission" date="2010-03" db="EMBL/GenBank/DDBJ databases">
        <title>The genome sequence of Roseburia intestinalis XB6B4.</title>
        <authorList>
            <consortium name="metaHIT consortium -- http://www.metahit.eu/"/>
            <person name="Pajon A."/>
            <person name="Turner K."/>
            <person name="Parkhill J."/>
            <person name="Bernalier A."/>
        </authorList>
    </citation>
    <scope>NUCLEOTIDE SEQUENCE [LARGE SCALE GENOMIC DNA]</scope>
    <source>
        <strain evidence="1 2">XB6B4</strain>
    </source>
</reference>
<protein>
    <submittedName>
        <fullName evidence="1">Uncharacterized protein</fullName>
    </submittedName>
</protein>
<name>D4KUL9_9FIRM</name>
<dbReference type="HOGENOM" id="CLU_3348192_0_0_9"/>
<reference evidence="1 2" key="2">
    <citation type="submission" date="2010-03" db="EMBL/GenBank/DDBJ databases">
        <authorList>
            <person name="Pajon A."/>
        </authorList>
    </citation>
    <scope>NUCLEOTIDE SEQUENCE [LARGE SCALE GENOMIC DNA]</scope>
    <source>
        <strain evidence="1 2">XB6B4</strain>
    </source>
</reference>
<accession>D4KUL9</accession>
<dbReference type="KEGG" id="rix:RO1_02550"/>
<gene>
    <name evidence="1" type="ORF">RO1_02550</name>
</gene>